<feature type="transmembrane region" description="Helical" evidence="5">
    <location>
        <begin position="188"/>
        <end position="207"/>
    </location>
</feature>
<accession>A0AAV4LZS6</accession>
<evidence type="ECO:0000313" key="8">
    <source>
        <dbReference type="Proteomes" id="UP001497744"/>
    </source>
</evidence>
<feature type="transmembrane region" description="Helical" evidence="5">
    <location>
        <begin position="326"/>
        <end position="344"/>
    </location>
</feature>
<dbReference type="GO" id="GO:0016020">
    <property type="term" value="C:membrane"/>
    <property type="evidence" value="ECO:0007669"/>
    <property type="project" value="UniProtKB-SubCell"/>
</dbReference>
<dbReference type="GeneID" id="94196616"/>
<keyword evidence="8" id="KW-1185">Reference proteome</keyword>
<keyword evidence="4 5" id="KW-0472">Membrane</keyword>
<organism evidence="7 8">
    <name type="scientific">Babesia caballi</name>
    <dbReference type="NCBI Taxonomy" id="5871"/>
    <lineage>
        <taxon>Eukaryota</taxon>
        <taxon>Sar</taxon>
        <taxon>Alveolata</taxon>
        <taxon>Apicomplexa</taxon>
        <taxon>Aconoidasida</taxon>
        <taxon>Piroplasmida</taxon>
        <taxon>Babesiidae</taxon>
        <taxon>Babesia</taxon>
    </lineage>
</organism>
<dbReference type="InterPro" id="IPR050186">
    <property type="entry name" value="TPT_transporter"/>
</dbReference>
<dbReference type="AlphaFoldDB" id="A0AAV4LZS6"/>
<feature type="transmembrane region" description="Helical" evidence="5">
    <location>
        <begin position="75"/>
        <end position="96"/>
    </location>
</feature>
<keyword evidence="3 5" id="KW-1133">Transmembrane helix</keyword>
<evidence type="ECO:0000256" key="3">
    <source>
        <dbReference type="ARBA" id="ARBA00022989"/>
    </source>
</evidence>
<reference evidence="7 8" key="1">
    <citation type="submission" date="2021-06" db="EMBL/GenBank/DDBJ databases">
        <title>Genome sequence of Babesia caballi.</title>
        <authorList>
            <person name="Yamagishi J."/>
            <person name="Kidaka T."/>
            <person name="Ochi A."/>
        </authorList>
    </citation>
    <scope>NUCLEOTIDE SEQUENCE [LARGE SCALE GENOMIC DNA]</scope>
    <source>
        <strain evidence="7">USDA-D6B2</strain>
    </source>
</reference>
<comment type="caution">
    <text evidence="7">The sequence shown here is derived from an EMBL/GenBank/DDBJ whole genome shotgun (WGS) entry which is preliminary data.</text>
</comment>
<evidence type="ECO:0000256" key="1">
    <source>
        <dbReference type="ARBA" id="ARBA00004141"/>
    </source>
</evidence>
<gene>
    <name evidence="7" type="ORF">BcabD6B2_45700</name>
</gene>
<feature type="transmembrane region" description="Helical" evidence="5">
    <location>
        <begin position="108"/>
        <end position="141"/>
    </location>
</feature>
<name>A0AAV4LZS6_BABCB</name>
<proteinExistence type="predicted"/>
<feature type="transmembrane region" description="Helical" evidence="5">
    <location>
        <begin position="37"/>
        <end position="55"/>
    </location>
</feature>
<dbReference type="InterPro" id="IPR004853">
    <property type="entry name" value="Sugar_P_trans_dom"/>
</dbReference>
<dbReference type="InterPro" id="IPR037185">
    <property type="entry name" value="EmrE-like"/>
</dbReference>
<dbReference type="RefSeq" id="XP_067717204.1">
    <property type="nucleotide sequence ID" value="XM_067861103.1"/>
</dbReference>
<dbReference type="EMBL" id="BPLF01000004">
    <property type="protein sequence ID" value="GIX65135.1"/>
    <property type="molecule type" value="Genomic_DNA"/>
</dbReference>
<dbReference type="Pfam" id="PF03151">
    <property type="entry name" value="TPT"/>
    <property type="match status" value="1"/>
</dbReference>
<feature type="domain" description="Sugar phosphate transporter" evidence="6">
    <location>
        <begin position="49"/>
        <end position="342"/>
    </location>
</feature>
<evidence type="ECO:0000256" key="2">
    <source>
        <dbReference type="ARBA" id="ARBA00022692"/>
    </source>
</evidence>
<dbReference type="Gene3D" id="1.10.3730.20">
    <property type="match status" value="1"/>
</dbReference>
<evidence type="ECO:0000256" key="4">
    <source>
        <dbReference type="ARBA" id="ARBA00023136"/>
    </source>
</evidence>
<comment type="subcellular location">
    <subcellularLocation>
        <location evidence="1">Membrane</location>
        <topology evidence="1">Multi-pass membrane protein</topology>
    </subcellularLocation>
</comment>
<feature type="transmembrane region" description="Helical" evidence="5">
    <location>
        <begin position="267"/>
        <end position="284"/>
    </location>
</feature>
<dbReference type="SUPFAM" id="SSF103481">
    <property type="entry name" value="Multidrug resistance efflux transporter EmrE"/>
    <property type="match status" value="2"/>
</dbReference>
<dbReference type="Proteomes" id="UP001497744">
    <property type="component" value="Unassembled WGS sequence"/>
</dbReference>
<sequence length="370" mass="41088">MTTAAPETLSSFPMDKFATASQQLPVRMNTSEKVKTYLSNVNWMLIFGVTMWYAVNCTYVVQQKIFLNAVPLHWTLSGCQMIVGAFFCIGCWLTRWRPMPKFTNVKKAMIVFIPLGFCHLVVHYGAVISMGFGAVSFTQVIKSGEPVVTAVLSMIFLREFMSVWAYMALSVVVVGVGLSSFKEMNFNIWAFAFAMISNFGSSTRSILAKVTMKKKDEIGENLTAPNIYMILTVVSAVFSVPLVLGTESYKWKSVWLASTANMTGSEKALLLFHACSSAVCYYIYNDFAFYCLGQMNQVTHSVTNTMKRVLVIVASIIIFRNPVTPLGYLGMCMAIVGALLYSLIKQGVFTRKSQPAEKSTSEQLKSAETV</sequence>
<feature type="transmembrane region" description="Helical" evidence="5">
    <location>
        <begin position="161"/>
        <end position="181"/>
    </location>
</feature>
<evidence type="ECO:0000256" key="5">
    <source>
        <dbReference type="SAM" id="Phobius"/>
    </source>
</evidence>
<evidence type="ECO:0000259" key="6">
    <source>
        <dbReference type="Pfam" id="PF03151"/>
    </source>
</evidence>
<keyword evidence="2 5" id="KW-0812">Transmembrane</keyword>
<protein>
    <submittedName>
        <fullName evidence="7">Triose or hexose phosphate/phosphate translocator, putative</fullName>
    </submittedName>
</protein>
<feature type="transmembrane region" description="Helical" evidence="5">
    <location>
        <begin position="227"/>
        <end position="246"/>
    </location>
</feature>
<dbReference type="PANTHER" id="PTHR11132">
    <property type="entry name" value="SOLUTE CARRIER FAMILY 35"/>
    <property type="match status" value="1"/>
</dbReference>
<evidence type="ECO:0000313" key="7">
    <source>
        <dbReference type="EMBL" id="GIX65135.1"/>
    </source>
</evidence>